<dbReference type="AlphaFoldDB" id="A0A9N8F0I2"/>
<dbReference type="EMBL" id="CAICTM010002216">
    <property type="protein sequence ID" value="CAB9528404.1"/>
    <property type="molecule type" value="Genomic_DNA"/>
</dbReference>
<feature type="non-terminal residue" evidence="1">
    <location>
        <position position="73"/>
    </location>
</feature>
<gene>
    <name evidence="1" type="ORF">SEMRO_2218_G319500.1</name>
</gene>
<organism evidence="1 2">
    <name type="scientific">Seminavis robusta</name>
    <dbReference type="NCBI Taxonomy" id="568900"/>
    <lineage>
        <taxon>Eukaryota</taxon>
        <taxon>Sar</taxon>
        <taxon>Stramenopiles</taxon>
        <taxon>Ochrophyta</taxon>
        <taxon>Bacillariophyta</taxon>
        <taxon>Bacillariophyceae</taxon>
        <taxon>Bacillariophycidae</taxon>
        <taxon>Naviculales</taxon>
        <taxon>Naviculaceae</taxon>
        <taxon>Seminavis</taxon>
    </lineage>
</organism>
<evidence type="ECO:0000313" key="2">
    <source>
        <dbReference type="Proteomes" id="UP001153069"/>
    </source>
</evidence>
<dbReference type="Proteomes" id="UP001153069">
    <property type="component" value="Unassembled WGS sequence"/>
</dbReference>
<sequence>MAMANANAGAAFGWRTCRIVPEAPTEQPKYTGITIVSRQIHELAAQRTYTKAARFQPSALARIQPHTLRLLEW</sequence>
<accession>A0A9N8F0I2</accession>
<keyword evidence="2" id="KW-1185">Reference proteome</keyword>
<name>A0A9N8F0I2_9STRA</name>
<evidence type="ECO:0000313" key="1">
    <source>
        <dbReference type="EMBL" id="CAB9528404.1"/>
    </source>
</evidence>
<reference evidence="1" key="1">
    <citation type="submission" date="2020-06" db="EMBL/GenBank/DDBJ databases">
        <authorList>
            <consortium name="Plant Systems Biology data submission"/>
        </authorList>
    </citation>
    <scope>NUCLEOTIDE SEQUENCE</scope>
    <source>
        <strain evidence="1">D6</strain>
    </source>
</reference>
<protein>
    <submittedName>
        <fullName evidence="1">Uncharacterized protein</fullName>
    </submittedName>
</protein>
<comment type="caution">
    <text evidence="1">The sequence shown here is derived from an EMBL/GenBank/DDBJ whole genome shotgun (WGS) entry which is preliminary data.</text>
</comment>
<proteinExistence type="predicted"/>